<dbReference type="InterPro" id="IPR036770">
    <property type="entry name" value="Ankyrin_rpt-contain_sf"/>
</dbReference>
<proteinExistence type="predicted"/>
<organism evidence="1">
    <name type="scientific">viral metagenome</name>
    <dbReference type="NCBI Taxonomy" id="1070528"/>
    <lineage>
        <taxon>unclassified sequences</taxon>
        <taxon>metagenomes</taxon>
        <taxon>organismal metagenomes</taxon>
    </lineage>
</organism>
<evidence type="ECO:0008006" key="2">
    <source>
        <dbReference type="Google" id="ProtNLM"/>
    </source>
</evidence>
<reference evidence="1" key="1">
    <citation type="journal article" date="2020" name="Nature">
        <title>Giant virus diversity and host interactions through global metagenomics.</title>
        <authorList>
            <person name="Schulz F."/>
            <person name="Roux S."/>
            <person name="Paez-Espino D."/>
            <person name="Jungbluth S."/>
            <person name="Walsh D.A."/>
            <person name="Denef V.J."/>
            <person name="McMahon K.D."/>
            <person name="Konstantinidis K.T."/>
            <person name="Eloe-Fadrosh E.A."/>
            <person name="Kyrpides N.C."/>
            <person name="Woyke T."/>
        </authorList>
    </citation>
    <scope>NUCLEOTIDE SEQUENCE</scope>
    <source>
        <strain evidence="1">GVMAG-M-3300020192-26</strain>
    </source>
</reference>
<name>A0A6C0C813_9ZZZZ</name>
<dbReference type="Gene3D" id="1.25.40.20">
    <property type="entry name" value="Ankyrin repeat-containing domain"/>
    <property type="match status" value="1"/>
</dbReference>
<protein>
    <recommendedName>
        <fullName evidence="2">Ankyrin repeat protein</fullName>
    </recommendedName>
</protein>
<dbReference type="EMBL" id="MN739352">
    <property type="protein sequence ID" value="QHS99894.1"/>
    <property type="molecule type" value="Genomic_DNA"/>
</dbReference>
<accession>A0A6C0C813</accession>
<dbReference type="AlphaFoldDB" id="A0A6C0C813"/>
<evidence type="ECO:0000313" key="1">
    <source>
        <dbReference type="EMBL" id="QHS99894.1"/>
    </source>
</evidence>
<sequence length="352" mass="40727">MLYNTNIDMQNNIKEKIIKKILNLPSFRENLQKSFENMNSTGVLPEFIVDTLDVDILDADMFEIGTLTDNFLQIADIFPTPIMINIKSVIHNALNNNRPDIIKMLADKVTLSNYVSSIMMLCAKMKMFELLAYLIDKQVMIDTNNYECIYYLAHVGQLDLLKLILQKYKFPNIFEVASKISIQAIMNNHLDILKFFCPASGFESAPDQMFVFFINSIRFGGHLDIVKYFVDGGISIKQQNYQAVGMAKKCERCEIIQYFVQLDHEILTLLSVDDKIRFGLQEEVKHRFIGNAICGIMQEPINEGDKYVLCEKVLHSYGYETWSEWIRKGAKWVCPLCFSKVNYMIYTNLKPM</sequence>
<dbReference type="SUPFAM" id="SSF48403">
    <property type="entry name" value="Ankyrin repeat"/>
    <property type="match status" value="1"/>
</dbReference>